<feature type="chain" id="PRO_5002062075" description="Secreted protein" evidence="1">
    <location>
        <begin position="37"/>
        <end position="77"/>
    </location>
</feature>
<name>A0A0A9F5W5_ARUDO</name>
<sequence length="77" mass="7857">MSDRSTARCSFICFLRLRSTVMCDVVFAAPSSPVSAASDDTGEDLCLLGAGTLPSSLPPCRLPFVAGLAAAASEATC</sequence>
<dbReference type="EMBL" id="GBRH01189461">
    <property type="protein sequence ID" value="JAE08435.1"/>
    <property type="molecule type" value="Transcribed_RNA"/>
</dbReference>
<dbReference type="AlphaFoldDB" id="A0A0A9F5W5"/>
<accession>A0A0A9F5W5</accession>
<proteinExistence type="predicted"/>
<evidence type="ECO:0000256" key="1">
    <source>
        <dbReference type="SAM" id="SignalP"/>
    </source>
</evidence>
<evidence type="ECO:0008006" key="3">
    <source>
        <dbReference type="Google" id="ProtNLM"/>
    </source>
</evidence>
<evidence type="ECO:0000313" key="2">
    <source>
        <dbReference type="EMBL" id="JAE08435.1"/>
    </source>
</evidence>
<keyword evidence="1" id="KW-0732">Signal</keyword>
<reference evidence="2" key="2">
    <citation type="journal article" date="2015" name="Data Brief">
        <title>Shoot transcriptome of the giant reed, Arundo donax.</title>
        <authorList>
            <person name="Barrero R.A."/>
            <person name="Guerrero F.D."/>
            <person name="Moolhuijzen P."/>
            <person name="Goolsby J.A."/>
            <person name="Tidwell J."/>
            <person name="Bellgard S.E."/>
            <person name="Bellgard M.I."/>
        </authorList>
    </citation>
    <scope>NUCLEOTIDE SEQUENCE</scope>
    <source>
        <tissue evidence="2">Shoot tissue taken approximately 20 cm above the soil surface</tissue>
    </source>
</reference>
<organism evidence="2">
    <name type="scientific">Arundo donax</name>
    <name type="common">Giant reed</name>
    <name type="synonym">Donax arundinaceus</name>
    <dbReference type="NCBI Taxonomy" id="35708"/>
    <lineage>
        <taxon>Eukaryota</taxon>
        <taxon>Viridiplantae</taxon>
        <taxon>Streptophyta</taxon>
        <taxon>Embryophyta</taxon>
        <taxon>Tracheophyta</taxon>
        <taxon>Spermatophyta</taxon>
        <taxon>Magnoliopsida</taxon>
        <taxon>Liliopsida</taxon>
        <taxon>Poales</taxon>
        <taxon>Poaceae</taxon>
        <taxon>PACMAD clade</taxon>
        <taxon>Arundinoideae</taxon>
        <taxon>Arundineae</taxon>
        <taxon>Arundo</taxon>
    </lineage>
</organism>
<reference evidence="2" key="1">
    <citation type="submission" date="2014-09" db="EMBL/GenBank/DDBJ databases">
        <authorList>
            <person name="Magalhaes I.L.F."/>
            <person name="Oliveira U."/>
            <person name="Santos F.R."/>
            <person name="Vidigal T.H.D.A."/>
            <person name="Brescovit A.D."/>
            <person name="Santos A.J."/>
        </authorList>
    </citation>
    <scope>NUCLEOTIDE SEQUENCE</scope>
    <source>
        <tissue evidence="2">Shoot tissue taken approximately 20 cm above the soil surface</tissue>
    </source>
</reference>
<protein>
    <recommendedName>
        <fullName evidence="3">Secreted protein</fullName>
    </recommendedName>
</protein>
<feature type="signal peptide" evidence="1">
    <location>
        <begin position="1"/>
        <end position="36"/>
    </location>
</feature>